<protein>
    <recommendedName>
        <fullName evidence="3">BTB domain-containing protein</fullName>
    </recommendedName>
</protein>
<dbReference type="Proteomes" id="UP001218218">
    <property type="component" value="Unassembled WGS sequence"/>
</dbReference>
<evidence type="ECO:0008006" key="3">
    <source>
        <dbReference type="Google" id="ProtNLM"/>
    </source>
</evidence>
<reference evidence="1" key="1">
    <citation type="submission" date="2023-03" db="EMBL/GenBank/DDBJ databases">
        <title>Massive genome expansion in bonnet fungi (Mycena s.s.) driven by repeated elements and novel gene families across ecological guilds.</title>
        <authorList>
            <consortium name="Lawrence Berkeley National Laboratory"/>
            <person name="Harder C.B."/>
            <person name="Miyauchi S."/>
            <person name="Viragh M."/>
            <person name="Kuo A."/>
            <person name="Thoen E."/>
            <person name="Andreopoulos B."/>
            <person name="Lu D."/>
            <person name="Skrede I."/>
            <person name="Drula E."/>
            <person name="Henrissat B."/>
            <person name="Morin E."/>
            <person name="Kohler A."/>
            <person name="Barry K."/>
            <person name="LaButti K."/>
            <person name="Morin E."/>
            <person name="Salamov A."/>
            <person name="Lipzen A."/>
            <person name="Mereny Z."/>
            <person name="Hegedus B."/>
            <person name="Baldrian P."/>
            <person name="Stursova M."/>
            <person name="Weitz H."/>
            <person name="Taylor A."/>
            <person name="Grigoriev I.V."/>
            <person name="Nagy L.G."/>
            <person name="Martin F."/>
            <person name="Kauserud H."/>
        </authorList>
    </citation>
    <scope>NUCLEOTIDE SEQUENCE</scope>
    <source>
        <strain evidence="1">CBHHK002</strain>
    </source>
</reference>
<organism evidence="1 2">
    <name type="scientific">Mycena albidolilacea</name>
    <dbReference type="NCBI Taxonomy" id="1033008"/>
    <lineage>
        <taxon>Eukaryota</taxon>
        <taxon>Fungi</taxon>
        <taxon>Dikarya</taxon>
        <taxon>Basidiomycota</taxon>
        <taxon>Agaricomycotina</taxon>
        <taxon>Agaricomycetes</taxon>
        <taxon>Agaricomycetidae</taxon>
        <taxon>Agaricales</taxon>
        <taxon>Marasmiineae</taxon>
        <taxon>Mycenaceae</taxon>
        <taxon>Mycena</taxon>
    </lineage>
</organism>
<evidence type="ECO:0000313" key="1">
    <source>
        <dbReference type="EMBL" id="KAJ7348084.1"/>
    </source>
</evidence>
<sequence>MAKSSAHTPSKSEDGLTRAQDLWFQDCGLIIQAEDTIFRVSGAILAVQSTVFRDMLSLSTPGNADTMDGCAFVLLPDTAQDTGNFLRAVLCFGFFDPFPASTTFPILLSVLRMSHKYEAGALRKRALIHLSHVYPTTLDEWDDLPDKLPWGGEALQITEIARQLSADWILPTSFYRICQHSFDREIITGDELSDADKVNCIKGLRYLETTGAANVLDFLLVSYSNCSSLLHCMKSRQAIRREVETEMRKYDAKYSTAMPLELFLEDPAKVCTGCFSEMKMLHDEARKELWKNLPRIFGLDDWEKLEGMKAEALK</sequence>
<proteinExistence type="predicted"/>
<name>A0AAD7A2E3_9AGAR</name>
<comment type="caution">
    <text evidence="1">The sequence shown here is derived from an EMBL/GenBank/DDBJ whole genome shotgun (WGS) entry which is preliminary data.</text>
</comment>
<dbReference type="Gene3D" id="3.30.710.10">
    <property type="entry name" value="Potassium Channel Kv1.1, Chain A"/>
    <property type="match status" value="1"/>
</dbReference>
<dbReference type="EMBL" id="JARIHO010000018">
    <property type="protein sequence ID" value="KAJ7348084.1"/>
    <property type="molecule type" value="Genomic_DNA"/>
</dbReference>
<dbReference type="InterPro" id="IPR011333">
    <property type="entry name" value="SKP1/BTB/POZ_sf"/>
</dbReference>
<dbReference type="AlphaFoldDB" id="A0AAD7A2E3"/>
<keyword evidence="2" id="KW-1185">Reference proteome</keyword>
<evidence type="ECO:0000313" key="2">
    <source>
        <dbReference type="Proteomes" id="UP001218218"/>
    </source>
</evidence>
<gene>
    <name evidence="1" type="ORF">DFH08DRAFT_867338</name>
</gene>
<accession>A0AAD7A2E3</accession>